<sequence length="602" mass="68518">MKLKLSENILTGFFIISVFLLVFIASVSYRQFLAFENKQAEMYQEFISLEDSLMELLEALSAMESLFYYPLGEGSAFSLGEFEYRKSRINHLVEELYAKPTLRGASVELLDQLNASIQVRTQQLDRLFYEKEVPDSSVWVRSGMEGKLFMRRFIDRVNGIGRHQNRVWSGLLFDRPGFYNISPLVSLGTVFFSIVVFSMAYFKIYHDLKKNSRTNNQLQINNEIFKQAEEISSSGHWYYNSRTASLTFSDNQYRLLGYEPGEVIPSLKTFLDAVVKEERGPVNKALRKLRSNQKSEPLDIKIRVPGGEEKCLRTIGRLIIDENGHKIFVGSSKDITKELEAEEKLCLLNHNLAIQNMKLNRSNQELASFNHVVSHDLQEPLRKIQTFISRINAMTELEAFPAAKEYFFKIKRSAARMQQLIMDLLAFSKASKAEKLFEEASLQELLESALSELAPDIEEKSAKVVYDKLPTARVIPFQMKQLFLNLLGNALKYAKEGIQPLIAIKVEESSEDDLPELRTGPGEKLLKVTVSDNGIGFEQAYAKKIFVLFNRLHVRTSYSGTGVGLAICKKILENHNGIIFASGVPDKGANFTFIFPINNPIL</sequence>
<keyword evidence="6" id="KW-0812">Transmembrane</keyword>
<evidence type="ECO:0000256" key="6">
    <source>
        <dbReference type="SAM" id="Phobius"/>
    </source>
</evidence>
<dbReference type="EC" id="2.7.13.3" evidence="2"/>
<dbReference type="Pfam" id="PF02518">
    <property type="entry name" value="HATPase_c"/>
    <property type="match status" value="1"/>
</dbReference>
<dbReference type="Pfam" id="PF00512">
    <property type="entry name" value="HisKA"/>
    <property type="match status" value="1"/>
</dbReference>
<dbReference type="InterPro" id="IPR035965">
    <property type="entry name" value="PAS-like_dom_sf"/>
</dbReference>
<evidence type="ECO:0000256" key="5">
    <source>
        <dbReference type="ARBA" id="ARBA00022777"/>
    </source>
</evidence>
<keyword evidence="5" id="KW-0418">Kinase</keyword>
<dbReference type="PANTHER" id="PTHR43304">
    <property type="entry name" value="PHYTOCHROME-LIKE PROTEIN CPH1"/>
    <property type="match status" value="1"/>
</dbReference>
<keyword evidence="9" id="KW-1185">Reference proteome</keyword>
<reference evidence="9" key="1">
    <citation type="journal article" date="2019" name="Int. J. Syst. Evol. Microbiol.">
        <title>The Global Catalogue of Microorganisms (GCM) 10K type strain sequencing project: providing services to taxonomists for standard genome sequencing and annotation.</title>
        <authorList>
            <consortium name="The Broad Institute Genomics Platform"/>
            <consortium name="The Broad Institute Genome Sequencing Center for Infectious Disease"/>
            <person name="Wu L."/>
            <person name="Ma J."/>
        </authorList>
    </citation>
    <scope>NUCLEOTIDE SEQUENCE [LARGE SCALE GENOMIC DNA]</scope>
    <source>
        <strain evidence="9">CGMCC 4.7466</strain>
    </source>
</reference>
<dbReference type="PRINTS" id="PR00344">
    <property type="entry name" value="BCTRLSENSOR"/>
</dbReference>
<dbReference type="InterPro" id="IPR036890">
    <property type="entry name" value="HATPase_C_sf"/>
</dbReference>
<dbReference type="Gene3D" id="3.30.565.10">
    <property type="entry name" value="Histidine kinase-like ATPase, C-terminal domain"/>
    <property type="match status" value="1"/>
</dbReference>
<dbReference type="Proteomes" id="UP001595818">
    <property type="component" value="Unassembled WGS sequence"/>
</dbReference>
<dbReference type="Gene3D" id="3.30.450.20">
    <property type="entry name" value="PAS domain"/>
    <property type="match status" value="1"/>
</dbReference>
<comment type="caution">
    <text evidence="8">The sequence shown here is derived from an EMBL/GenBank/DDBJ whole genome shotgun (WGS) entry which is preliminary data.</text>
</comment>
<dbReference type="InterPro" id="IPR005467">
    <property type="entry name" value="His_kinase_dom"/>
</dbReference>
<dbReference type="SMART" id="SM00388">
    <property type="entry name" value="HisKA"/>
    <property type="match status" value="1"/>
</dbReference>
<dbReference type="InterPro" id="IPR052162">
    <property type="entry name" value="Sensor_kinase/Photoreceptor"/>
</dbReference>
<evidence type="ECO:0000256" key="3">
    <source>
        <dbReference type="ARBA" id="ARBA00022553"/>
    </source>
</evidence>
<dbReference type="InterPro" id="IPR003594">
    <property type="entry name" value="HATPase_dom"/>
</dbReference>
<dbReference type="InterPro" id="IPR004358">
    <property type="entry name" value="Sig_transdc_His_kin-like_C"/>
</dbReference>
<dbReference type="PANTHER" id="PTHR43304:SF1">
    <property type="entry name" value="PAC DOMAIN-CONTAINING PROTEIN"/>
    <property type="match status" value="1"/>
</dbReference>
<dbReference type="SUPFAM" id="SSF55785">
    <property type="entry name" value="PYP-like sensor domain (PAS domain)"/>
    <property type="match status" value="1"/>
</dbReference>
<feature type="transmembrane region" description="Helical" evidence="6">
    <location>
        <begin position="9"/>
        <end position="29"/>
    </location>
</feature>
<comment type="catalytic activity">
    <reaction evidence="1">
        <text>ATP + protein L-histidine = ADP + protein N-phospho-L-histidine.</text>
        <dbReference type="EC" id="2.7.13.3"/>
    </reaction>
</comment>
<evidence type="ECO:0000313" key="8">
    <source>
        <dbReference type="EMBL" id="MFC4870827.1"/>
    </source>
</evidence>
<dbReference type="PROSITE" id="PS50109">
    <property type="entry name" value="HIS_KIN"/>
    <property type="match status" value="1"/>
</dbReference>
<keyword evidence="3" id="KW-0597">Phosphoprotein</keyword>
<dbReference type="EMBL" id="JBHSJJ010000002">
    <property type="protein sequence ID" value="MFC4870827.1"/>
    <property type="molecule type" value="Genomic_DNA"/>
</dbReference>
<feature type="transmembrane region" description="Helical" evidence="6">
    <location>
        <begin position="181"/>
        <end position="202"/>
    </location>
</feature>
<dbReference type="InterPro" id="IPR000014">
    <property type="entry name" value="PAS"/>
</dbReference>
<evidence type="ECO:0000256" key="4">
    <source>
        <dbReference type="ARBA" id="ARBA00022679"/>
    </source>
</evidence>
<evidence type="ECO:0000259" key="7">
    <source>
        <dbReference type="PROSITE" id="PS50109"/>
    </source>
</evidence>
<dbReference type="NCBIfam" id="TIGR00229">
    <property type="entry name" value="sensory_box"/>
    <property type="match status" value="1"/>
</dbReference>
<keyword evidence="8" id="KW-0547">Nucleotide-binding</keyword>
<dbReference type="InterPro" id="IPR013655">
    <property type="entry name" value="PAS_fold_3"/>
</dbReference>
<dbReference type="RefSeq" id="WP_377061733.1">
    <property type="nucleotide sequence ID" value="NZ_JBHSJJ010000002.1"/>
</dbReference>
<evidence type="ECO:0000256" key="2">
    <source>
        <dbReference type="ARBA" id="ARBA00012438"/>
    </source>
</evidence>
<dbReference type="Gene3D" id="1.10.287.130">
    <property type="match status" value="1"/>
</dbReference>
<protein>
    <recommendedName>
        <fullName evidence="2">histidine kinase</fullName>
        <ecNumber evidence="2">2.7.13.3</ecNumber>
    </recommendedName>
</protein>
<gene>
    <name evidence="8" type="ORF">ACFPFU_03955</name>
</gene>
<accession>A0ABV9SX56</accession>
<name>A0ABV9SX56_9BACT</name>
<organism evidence="8 9">
    <name type="scientific">Negadavirga shengliensis</name>
    <dbReference type="NCBI Taxonomy" id="1389218"/>
    <lineage>
        <taxon>Bacteria</taxon>
        <taxon>Pseudomonadati</taxon>
        <taxon>Bacteroidota</taxon>
        <taxon>Cytophagia</taxon>
        <taxon>Cytophagales</taxon>
        <taxon>Cyclobacteriaceae</taxon>
        <taxon>Negadavirga</taxon>
    </lineage>
</organism>
<feature type="domain" description="Histidine kinase" evidence="7">
    <location>
        <begin position="372"/>
        <end position="599"/>
    </location>
</feature>
<dbReference type="SMART" id="SM00387">
    <property type="entry name" value="HATPase_c"/>
    <property type="match status" value="1"/>
</dbReference>
<proteinExistence type="predicted"/>
<evidence type="ECO:0000256" key="1">
    <source>
        <dbReference type="ARBA" id="ARBA00000085"/>
    </source>
</evidence>
<dbReference type="Pfam" id="PF08447">
    <property type="entry name" value="PAS_3"/>
    <property type="match status" value="1"/>
</dbReference>
<dbReference type="SUPFAM" id="SSF47384">
    <property type="entry name" value="Homodimeric domain of signal transducing histidine kinase"/>
    <property type="match status" value="1"/>
</dbReference>
<dbReference type="InterPro" id="IPR036097">
    <property type="entry name" value="HisK_dim/P_sf"/>
</dbReference>
<keyword evidence="6" id="KW-0472">Membrane</keyword>
<dbReference type="SUPFAM" id="SSF55874">
    <property type="entry name" value="ATPase domain of HSP90 chaperone/DNA topoisomerase II/histidine kinase"/>
    <property type="match status" value="1"/>
</dbReference>
<keyword evidence="4" id="KW-0808">Transferase</keyword>
<evidence type="ECO:0000313" key="9">
    <source>
        <dbReference type="Proteomes" id="UP001595818"/>
    </source>
</evidence>
<keyword evidence="6" id="KW-1133">Transmembrane helix</keyword>
<dbReference type="GO" id="GO:0005524">
    <property type="term" value="F:ATP binding"/>
    <property type="evidence" value="ECO:0007669"/>
    <property type="project" value="UniProtKB-KW"/>
</dbReference>
<dbReference type="InterPro" id="IPR003661">
    <property type="entry name" value="HisK_dim/P_dom"/>
</dbReference>
<dbReference type="CDD" id="cd00082">
    <property type="entry name" value="HisKA"/>
    <property type="match status" value="1"/>
</dbReference>
<keyword evidence="8" id="KW-0067">ATP-binding</keyword>